<gene>
    <name evidence="1" type="ORF">BRYFOR_07495</name>
</gene>
<dbReference type="Proteomes" id="UP000005561">
    <property type="component" value="Unassembled WGS sequence"/>
</dbReference>
<keyword evidence="2" id="KW-1185">Reference proteome</keyword>
<sequence>MSKSLASCCQMCYIENRKGKPETRLTRILKLNLLKVSRHYCE</sequence>
<comment type="caution">
    <text evidence="1">The sequence shown here is derived from an EMBL/GenBank/DDBJ whole genome shotgun (WGS) entry which is preliminary data.</text>
</comment>
<reference evidence="1" key="1">
    <citation type="submission" date="2009-07" db="EMBL/GenBank/DDBJ databases">
        <authorList>
            <person name="Weinstock G."/>
            <person name="Sodergren E."/>
            <person name="Clifton S."/>
            <person name="Fulton L."/>
            <person name="Fulton B."/>
            <person name="Courtney L."/>
            <person name="Fronick C."/>
            <person name="Harrison M."/>
            <person name="Strong C."/>
            <person name="Farmer C."/>
            <person name="Delahaunty K."/>
            <person name="Markovic C."/>
            <person name="Hall O."/>
            <person name="Minx P."/>
            <person name="Tomlinson C."/>
            <person name="Mitreva M."/>
            <person name="Nelson J."/>
            <person name="Hou S."/>
            <person name="Wollam A."/>
            <person name="Pepin K.H."/>
            <person name="Johnson M."/>
            <person name="Bhonagiri V."/>
            <person name="Nash W.E."/>
            <person name="Warren W."/>
            <person name="Chinwalla A."/>
            <person name="Mardis E.R."/>
            <person name="Wilson R.K."/>
        </authorList>
    </citation>
    <scope>NUCLEOTIDE SEQUENCE [LARGE SCALE GENOMIC DNA]</scope>
    <source>
        <strain evidence="1">DSM 14469</strain>
    </source>
</reference>
<protein>
    <submittedName>
        <fullName evidence="1">Uncharacterized protein</fullName>
    </submittedName>
</protein>
<organism evidence="1 2">
    <name type="scientific">Marvinbryantia formatexigens DSM 14469</name>
    <dbReference type="NCBI Taxonomy" id="478749"/>
    <lineage>
        <taxon>Bacteria</taxon>
        <taxon>Bacillati</taxon>
        <taxon>Bacillota</taxon>
        <taxon>Clostridia</taxon>
        <taxon>Lachnospirales</taxon>
        <taxon>Lachnospiraceae</taxon>
        <taxon>Marvinbryantia</taxon>
    </lineage>
</organism>
<accession>C6LFT6</accession>
<dbReference type="EMBL" id="ACCL02000010">
    <property type="protein sequence ID" value="EET60670.1"/>
    <property type="molecule type" value="Genomic_DNA"/>
</dbReference>
<evidence type="ECO:0000313" key="2">
    <source>
        <dbReference type="Proteomes" id="UP000005561"/>
    </source>
</evidence>
<proteinExistence type="predicted"/>
<name>C6LFT6_9FIRM</name>
<evidence type="ECO:0000313" key="1">
    <source>
        <dbReference type="EMBL" id="EET60670.1"/>
    </source>
</evidence>
<dbReference type="AlphaFoldDB" id="C6LFT6"/>